<protein>
    <recommendedName>
        <fullName evidence="4">Phage capsid protein</fullName>
    </recommendedName>
</protein>
<evidence type="ECO:0000313" key="2">
    <source>
        <dbReference type="EMBL" id="OUC99329.1"/>
    </source>
</evidence>
<dbReference type="RefSeq" id="WP_086568096.1">
    <property type="nucleotide sequence ID" value="NZ_NGFP01000009.1"/>
</dbReference>
<keyword evidence="3" id="KW-1185">Reference proteome</keyword>
<evidence type="ECO:0000313" key="3">
    <source>
        <dbReference type="Proteomes" id="UP000194761"/>
    </source>
</evidence>
<proteinExistence type="predicted"/>
<feature type="region of interest" description="Disordered" evidence="1">
    <location>
        <begin position="472"/>
        <end position="508"/>
    </location>
</feature>
<accession>A0A243RWE4</accession>
<evidence type="ECO:0008006" key="4">
    <source>
        <dbReference type="Google" id="ProtNLM"/>
    </source>
</evidence>
<sequence length="508" mass="56335">MPLPSGGTWPPPNLTDIYTDYDEADAWYAGDKTRLADLYGTRLVRGRDRQEYVQHLWAQTRDLTRHETRLHIPLAGDIAATSADLMFSEPPTFTVDDPATQDRLDEILEEGGVHMRLLEAAEVDSALGDVYLKLAWDQDVAKRPILAVEHGDAAIPVFRWGRLTEVTFWRELERSGEQVVRLLEHHESGYISYAVFEGTSTHLGQQLPLDDRLDTAHLASVVDADGRQATGIPLLTATHVPNMRPNRKHRGQPYGRSDYASPCFDLFDALDTTWTSWMRDIRLARARLIVPSGYLQNLGPGNGAAFDADREVWQELTMDPTQGGGITLNQFSIRVAEHQQTMQAIIEQAVRSAGYSAQSFGLAGEAAATATEVTARERRSMITRDRKAQYWKPALRRITEAMLALDKALGWSNALPEVPAIEFGAAVSQDAESVARTIQMLSDAMAASTDTKVRMAHPDWDDPQVAEEVAKIKADQPAPVMDPFALPGEMTGEDPEAEQQDGPPAREE</sequence>
<evidence type="ECO:0000256" key="1">
    <source>
        <dbReference type="SAM" id="MobiDB-lite"/>
    </source>
</evidence>
<organism evidence="2 3">
    <name type="scientific">Streptosporangium minutum</name>
    <dbReference type="NCBI Taxonomy" id="569862"/>
    <lineage>
        <taxon>Bacteria</taxon>
        <taxon>Bacillati</taxon>
        <taxon>Actinomycetota</taxon>
        <taxon>Actinomycetes</taxon>
        <taxon>Streptosporangiales</taxon>
        <taxon>Streptosporangiaceae</taxon>
        <taxon>Streptosporangium</taxon>
    </lineage>
</organism>
<name>A0A243RWE4_9ACTN</name>
<reference evidence="2 3" key="1">
    <citation type="submission" date="2017-05" db="EMBL/GenBank/DDBJ databases">
        <title>Biotechnological potential of actinobacteria isolated from South African environments.</title>
        <authorList>
            <person name="Le Roes-Hill M."/>
            <person name="Prins A."/>
            <person name="Durrell K.A."/>
        </authorList>
    </citation>
    <scope>NUCLEOTIDE SEQUENCE [LARGE SCALE GENOMIC DNA]</scope>
    <source>
        <strain evidence="2">M26</strain>
    </source>
</reference>
<comment type="caution">
    <text evidence="2">The sequence shown here is derived from an EMBL/GenBank/DDBJ whole genome shotgun (WGS) entry which is preliminary data.</text>
</comment>
<dbReference type="EMBL" id="NGFP01000009">
    <property type="protein sequence ID" value="OUC99329.1"/>
    <property type="molecule type" value="Genomic_DNA"/>
</dbReference>
<dbReference type="AlphaFoldDB" id="A0A243RWE4"/>
<dbReference type="Pfam" id="PF05133">
    <property type="entry name" value="SPP1_portal"/>
    <property type="match status" value="1"/>
</dbReference>
<gene>
    <name evidence="2" type="ORF">CA984_03730</name>
</gene>
<dbReference type="Proteomes" id="UP000194761">
    <property type="component" value="Unassembled WGS sequence"/>
</dbReference>
<dbReference type="InterPro" id="IPR021145">
    <property type="entry name" value="Portal_protein_SPP1_Gp6-like"/>
</dbReference>